<dbReference type="EMBL" id="CAJVQB010002770">
    <property type="protein sequence ID" value="CAG8586510.1"/>
    <property type="molecule type" value="Genomic_DNA"/>
</dbReference>
<feature type="non-terminal residue" evidence="1">
    <location>
        <position position="182"/>
    </location>
</feature>
<sequence length="182" mass="20857">MKDTGFWNKDTKPQLLGENTRSQLLDKDTKPQLLSEDTKPQLLDLSTVMQNNTIVTPPDIPLLAKNTNKAGLARHNTIIRKYSIQEKLPVVPANLLDLFKNNLVYFIHHQLSNGFKKARKKTVSITCEQKLNQIFGRTDWGETLATAKRFGSSTLKSKKKFNKYKYGEVIVEWKCKYDKDAS</sequence>
<dbReference type="Proteomes" id="UP000789901">
    <property type="component" value="Unassembled WGS sequence"/>
</dbReference>
<keyword evidence="2" id="KW-1185">Reference proteome</keyword>
<protein>
    <submittedName>
        <fullName evidence="1">24600_t:CDS:1</fullName>
    </submittedName>
</protein>
<evidence type="ECO:0000313" key="1">
    <source>
        <dbReference type="EMBL" id="CAG8586510.1"/>
    </source>
</evidence>
<reference evidence="1 2" key="1">
    <citation type="submission" date="2021-06" db="EMBL/GenBank/DDBJ databases">
        <authorList>
            <person name="Kallberg Y."/>
            <person name="Tangrot J."/>
            <person name="Rosling A."/>
        </authorList>
    </citation>
    <scope>NUCLEOTIDE SEQUENCE [LARGE SCALE GENOMIC DNA]</scope>
    <source>
        <strain evidence="1 2">120-4 pot B 10/14</strain>
    </source>
</reference>
<gene>
    <name evidence="1" type="ORF">GMARGA_LOCUS6201</name>
</gene>
<accession>A0ABN7UFU7</accession>
<name>A0ABN7UFU7_GIGMA</name>
<evidence type="ECO:0000313" key="2">
    <source>
        <dbReference type="Proteomes" id="UP000789901"/>
    </source>
</evidence>
<proteinExistence type="predicted"/>
<comment type="caution">
    <text evidence="1">The sequence shown here is derived from an EMBL/GenBank/DDBJ whole genome shotgun (WGS) entry which is preliminary data.</text>
</comment>
<organism evidence="1 2">
    <name type="scientific">Gigaspora margarita</name>
    <dbReference type="NCBI Taxonomy" id="4874"/>
    <lineage>
        <taxon>Eukaryota</taxon>
        <taxon>Fungi</taxon>
        <taxon>Fungi incertae sedis</taxon>
        <taxon>Mucoromycota</taxon>
        <taxon>Glomeromycotina</taxon>
        <taxon>Glomeromycetes</taxon>
        <taxon>Diversisporales</taxon>
        <taxon>Gigasporaceae</taxon>
        <taxon>Gigaspora</taxon>
    </lineage>
</organism>